<gene>
    <name evidence="2" type="ORF">C9I28_12740</name>
</gene>
<keyword evidence="3" id="KW-1185">Reference proteome</keyword>
<dbReference type="EMBL" id="CP028324">
    <property type="protein sequence ID" value="AVR96468.1"/>
    <property type="molecule type" value="Genomic_DNA"/>
</dbReference>
<dbReference type="PROSITE" id="PS51257">
    <property type="entry name" value="PROKAR_LIPOPROTEIN"/>
    <property type="match status" value="1"/>
</dbReference>
<evidence type="ECO:0000256" key="1">
    <source>
        <dbReference type="SAM" id="SignalP"/>
    </source>
</evidence>
<proteinExistence type="predicted"/>
<evidence type="ECO:0000313" key="3">
    <source>
        <dbReference type="Proteomes" id="UP000240505"/>
    </source>
</evidence>
<dbReference type="RefSeq" id="WP_181259376.1">
    <property type="nucleotide sequence ID" value="NZ_CP028324.1"/>
</dbReference>
<organism evidence="2 3">
    <name type="scientific">Pseudoduganella armeniaca</name>
    <dbReference type="NCBI Taxonomy" id="2072590"/>
    <lineage>
        <taxon>Bacteria</taxon>
        <taxon>Pseudomonadati</taxon>
        <taxon>Pseudomonadota</taxon>
        <taxon>Betaproteobacteria</taxon>
        <taxon>Burkholderiales</taxon>
        <taxon>Oxalobacteraceae</taxon>
        <taxon>Telluria group</taxon>
        <taxon>Pseudoduganella</taxon>
    </lineage>
</organism>
<feature type="chain" id="PRO_5015342467" evidence="1">
    <location>
        <begin position="21"/>
        <end position="304"/>
    </location>
</feature>
<feature type="signal peptide" evidence="1">
    <location>
        <begin position="1"/>
        <end position="20"/>
    </location>
</feature>
<evidence type="ECO:0000313" key="2">
    <source>
        <dbReference type="EMBL" id="AVR96468.1"/>
    </source>
</evidence>
<name>A0A2R4CAE5_9BURK</name>
<dbReference type="AlphaFoldDB" id="A0A2R4CAE5"/>
<dbReference type="KEGG" id="masz:C9I28_12740"/>
<keyword evidence="1" id="KW-0732">Signal</keyword>
<accession>A0A2R4CAE5</accession>
<dbReference type="Proteomes" id="UP000240505">
    <property type="component" value="Chromosome"/>
</dbReference>
<sequence length="304" mass="32228">MRTGAGLLAGAMAAAACPLAAGYENELGVPLSLAADIGPLALQRSAVRLDGRAVTITNVLRNESAAAQTAAFYASTPIFGRLGIAEEHDDKRFAELAVLVQGRPARLRRAAATYFDGRDITRQLAHAGIDPLHPDQPTSRPLARLPSRVADNAERWRSAVTYSWHTTLAAGATSVQEIRYRAIPRFGLQMTASPELDRQVAQFCGDPATVRRAIDASDPGAEVVMVERYDIPLDDSMLRDVDITVSQPARNWLGARPLLTLACGLATQDGGKLAGTMAPVDATLGFLVISAIGPVEAHATVVGD</sequence>
<reference evidence="2 3" key="1">
    <citation type="submission" date="2018-03" db="EMBL/GenBank/DDBJ databases">
        <title>Massilia armeniaca sp. nov., isolated from desert soil.</title>
        <authorList>
            <person name="Huang H."/>
            <person name="Ren M."/>
        </authorList>
    </citation>
    <scope>NUCLEOTIDE SEQUENCE [LARGE SCALE GENOMIC DNA]</scope>
    <source>
        <strain evidence="2 3">ZMN-3</strain>
    </source>
</reference>
<protein>
    <submittedName>
        <fullName evidence="2">Uncharacterized protein</fullName>
    </submittedName>
</protein>